<reference evidence="2" key="1">
    <citation type="submission" date="2022-04" db="EMBL/GenBank/DDBJ databases">
        <title>A functionally conserved STORR gene fusion in Papaver species that diverged 16.8 million years ago.</title>
        <authorList>
            <person name="Catania T."/>
        </authorList>
    </citation>
    <scope>NUCLEOTIDE SEQUENCE</scope>
    <source>
        <strain evidence="2">S-188037</strain>
    </source>
</reference>
<feature type="chain" id="PRO_5041986572" evidence="1">
    <location>
        <begin position="28"/>
        <end position="101"/>
    </location>
</feature>
<feature type="signal peptide" evidence="1">
    <location>
        <begin position="1"/>
        <end position="27"/>
    </location>
</feature>
<name>A0AAD4SZ24_9MAGN</name>
<proteinExistence type="predicted"/>
<gene>
    <name evidence="2" type="ORF">MKW98_022149</name>
</gene>
<protein>
    <submittedName>
        <fullName evidence="2">Uncharacterized protein</fullName>
    </submittedName>
</protein>
<evidence type="ECO:0000256" key="1">
    <source>
        <dbReference type="SAM" id="SignalP"/>
    </source>
</evidence>
<dbReference type="AlphaFoldDB" id="A0AAD4SZ24"/>
<evidence type="ECO:0000313" key="3">
    <source>
        <dbReference type="Proteomes" id="UP001202328"/>
    </source>
</evidence>
<dbReference type="Proteomes" id="UP001202328">
    <property type="component" value="Unassembled WGS sequence"/>
</dbReference>
<organism evidence="2 3">
    <name type="scientific">Papaver atlanticum</name>
    <dbReference type="NCBI Taxonomy" id="357466"/>
    <lineage>
        <taxon>Eukaryota</taxon>
        <taxon>Viridiplantae</taxon>
        <taxon>Streptophyta</taxon>
        <taxon>Embryophyta</taxon>
        <taxon>Tracheophyta</taxon>
        <taxon>Spermatophyta</taxon>
        <taxon>Magnoliopsida</taxon>
        <taxon>Ranunculales</taxon>
        <taxon>Papaveraceae</taxon>
        <taxon>Papaveroideae</taxon>
        <taxon>Papaver</taxon>
    </lineage>
</organism>
<evidence type="ECO:0000313" key="2">
    <source>
        <dbReference type="EMBL" id="KAI3930500.1"/>
    </source>
</evidence>
<sequence>MSRFTTRLVAALSLCFLLLGFSYSVEAIARPINDDGGATPNFISLQCIGRPCRNDQESGNICISSGYSGGVCRTAVAALYGEEQIDVRRGKVRSYMQSCCW</sequence>
<accession>A0AAD4SZ24</accession>
<dbReference type="EMBL" id="JAJJMB010007362">
    <property type="protein sequence ID" value="KAI3930500.1"/>
    <property type="molecule type" value="Genomic_DNA"/>
</dbReference>
<keyword evidence="1" id="KW-0732">Signal</keyword>
<keyword evidence="3" id="KW-1185">Reference proteome</keyword>
<comment type="caution">
    <text evidence="2">The sequence shown here is derived from an EMBL/GenBank/DDBJ whole genome shotgun (WGS) entry which is preliminary data.</text>
</comment>